<dbReference type="RefSeq" id="WP_089865308.1">
    <property type="nucleotide sequence ID" value="NZ_FOTC01000001.1"/>
</dbReference>
<keyword evidence="3" id="KW-0456">Lyase</keyword>
<evidence type="ECO:0000313" key="4">
    <source>
        <dbReference type="Proteomes" id="UP000199607"/>
    </source>
</evidence>
<evidence type="ECO:0000259" key="2">
    <source>
        <dbReference type="Pfam" id="PF00266"/>
    </source>
</evidence>
<dbReference type="InterPro" id="IPR015421">
    <property type="entry name" value="PyrdxlP-dep_Trfase_major"/>
</dbReference>
<evidence type="ECO:0000256" key="1">
    <source>
        <dbReference type="ARBA" id="ARBA00022898"/>
    </source>
</evidence>
<dbReference type="Proteomes" id="UP000199607">
    <property type="component" value="Unassembled WGS sequence"/>
</dbReference>
<evidence type="ECO:0000313" key="3">
    <source>
        <dbReference type="EMBL" id="SFK67320.1"/>
    </source>
</evidence>
<dbReference type="EMBL" id="FOTC01000001">
    <property type="protein sequence ID" value="SFK67320.1"/>
    <property type="molecule type" value="Genomic_DNA"/>
</dbReference>
<protein>
    <submittedName>
        <fullName evidence="3">Selenocysteine lyase/Cysteine desulfurase</fullName>
    </submittedName>
</protein>
<dbReference type="PANTHER" id="PTHR43586:SF8">
    <property type="entry name" value="CYSTEINE DESULFURASE 1, CHLOROPLASTIC"/>
    <property type="match status" value="1"/>
</dbReference>
<proteinExistence type="predicted"/>
<gene>
    <name evidence="3" type="ORF">SAMN04487950_0514</name>
</gene>
<dbReference type="SUPFAM" id="SSF53383">
    <property type="entry name" value="PLP-dependent transferases"/>
    <property type="match status" value="1"/>
</dbReference>
<organism evidence="3 4">
    <name type="scientific">Halogranum rubrum</name>
    <dbReference type="NCBI Taxonomy" id="553466"/>
    <lineage>
        <taxon>Archaea</taxon>
        <taxon>Methanobacteriati</taxon>
        <taxon>Methanobacteriota</taxon>
        <taxon>Stenosarchaea group</taxon>
        <taxon>Halobacteria</taxon>
        <taxon>Halobacteriales</taxon>
        <taxon>Haloferacaceae</taxon>
    </lineage>
</organism>
<keyword evidence="4" id="KW-1185">Reference proteome</keyword>
<name>A0A1I4BGA0_9EURY</name>
<dbReference type="InterPro" id="IPR000192">
    <property type="entry name" value="Aminotrans_V_dom"/>
</dbReference>
<dbReference type="Gene3D" id="3.90.1150.10">
    <property type="entry name" value="Aspartate Aminotransferase, domain 1"/>
    <property type="match status" value="1"/>
</dbReference>
<dbReference type="AlphaFoldDB" id="A0A1I4BGA0"/>
<dbReference type="InterPro" id="IPR015424">
    <property type="entry name" value="PyrdxlP-dep_Trfase"/>
</dbReference>
<keyword evidence="1" id="KW-0663">Pyridoxal phosphate</keyword>
<sequence length="372" mass="40473">MTPTELRADMPALEAVTYLNTGASGPSPRRVVDAAEEFLEYHEYQSPATEGMYPAAFDTYEDVRATVADFLGADTDEIALTQSTNDGINRIACALEWEPGDVVVRTDLEHPAGILPWKRLERTRGIDIRVVESTDGRLDIDAYRDAVEDAKLVCFSSLTWNYGTRLPVEKLVNIAHDAGAFVLVDAVQSVGQTPVDVHEWGADAVAAAGHKWLLGTWGAGYLYVDAEAAEKLHPGPIGYRGVVTPTDDEYELKTGAARLEVGTTNPAPYVALQEAIEMMDEMGVDAVESRIHDLATKLRDGVPDEHVVSPATPESGLVTIDVADPERTVERLNDQGIVIRSLPYPGLVRVSVHVFNTEADVESVLDALEGEY</sequence>
<dbReference type="Gene3D" id="3.40.640.10">
    <property type="entry name" value="Type I PLP-dependent aspartate aminotransferase-like (Major domain)"/>
    <property type="match status" value="1"/>
</dbReference>
<dbReference type="PANTHER" id="PTHR43586">
    <property type="entry name" value="CYSTEINE DESULFURASE"/>
    <property type="match status" value="1"/>
</dbReference>
<dbReference type="Pfam" id="PF00266">
    <property type="entry name" value="Aminotran_5"/>
    <property type="match status" value="1"/>
</dbReference>
<reference evidence="4" key="1">
    <citation type="submission" date="2016-10" db="EMBL/GenBank/DDBJ databases">
        <authorList>
            <person name="Varghese N."/>
            <person name="Submissions S."/>
        </authorList>
    </citation>
    <scope>NUCLEOTIDE SEQUENCE [LARGE SCALE GENOMIC DNA]</scope>
    <source>
        <strain evidence="4">CGMCC 1.7738</strain>
    </source>
</reference>
<dbReference type="GO" id="GO:0016829">
    <property type="term" value="F:lyase activity"/>
    <property type="evidence" value="ECO:0007669"/>
    <property type="project" value="UniProtKB-KW"/>
</dbReference>
<feature type="domain" description="Aminotransferase class V" evidence="2">
    <location>
        <begin position="18"/>
        <end position="363"/>
    </location>
</feature>
<accession>A0A1I4BGA0</accession>
<dbReference type="STRING" id="553466.SAMN04487950_0514"/>
<dbReference type="InterPro" id="IPR015422">
    <property type="entry name" value="PyrdxlP-dep_Trfase_small"/>
</dbReference>